<accession>A0A4Y2E3Q0</accession>
<protein>
    <submittedName>
        <fullName evidence="1">Uncharacterized protein</fullName>
    </submittedName>
</protein>
<proteinExistence type="predicted"/>
<evidence type="ECO:0000313" key="1">
    <source>
        <dbReference type="EMBL" id="GBM23742.1"/>
    </source>
</evidence>
<dbReference type="EMBL" id="BGPR01000503">
    <property type="protein sequence ID" value="GBM23742.1"/>
    <property type="molecule type" value="Genomic_DNA"/>
</dbReference>
<dbReference type="AlphaFoldDB" id="A0A4Y2E3Q0"/>
<keyword evidence="2" id="KW-1185">Reference proteome</keyword>
<sequence>MEFQLEGIMKQLCIKRSGTQVFLSTTEPSVETLRITWNPKEDIFTFKVSIIEKASYIKRNVLILMARLYYPSLDLHCYNKSKNVSSKVMATKSELGP</sequence>
<comment type="caution">
    <text evidence="1">The sequence shown here is derived from an EMBL/GenBank/DDBJ whole genome shotgun (WGS) entry which is preliminary data.</text>
</comment>
<evidence type="ECO:0000313" key="2">
    <source>
        <dbReference type="Proteomes" id="UP000499080"/>
    </source>
</evidence>
<gene>
    <name evidence="1" type="ORF">AVEN_271108_1</name>
</gene>
<dbReference type="Proteomes" id="UP000499080">
    <property type="component" value="Unassembled WGS sequence"/>
</dbReference>
<organism evidence="1 2">
    <name type="scientific">Araneus ventricosus</name>
    <name type="common">Orbweaver spider</name>
    <name type="synonym">Epeira ventricosa</name>
    <dbReference type="NCBI Taxonomy" id="182803"/>
    <lineage>
        <taxon>Eukaryota</taxon>
        <taxon>Metazoa</taxon>
        <taxon>Ecdysozoa</taxon>
        <taxon>Arthropoda</taxon>
        <taxon>Chelicerata</taxon>
        <taxon>Arachnida</taxon>
        <taxon>Araneae</taxon>
        <taxon>Araneomorphae</taxon>
        <taxon>Entelegynae</taxon>
        <taxon>Araneoidea</taxon>
        <taxon>Araneidae</taxon>
        <taxon>Araneus</taxon>
    </lineage>
</organism>
<reference evidence="1 2" key="1">
    <citation type="journal article" date="2019" name="Sci. Rep.">
        <title>Orb-weaving spider Araneus ventricosus genome elucidates the spidroin gene catalogue.</title>
        <authorList>
            <person name="Kono N."/>
            <person name="Nakamura H."/>
            <person name="Ohtoshi R."/>
            <person name="Moran D.A.P."/>
            <person name="Shinohara A."/>
            <person name="Yoshida Y."/>
            <person name="Fujiwara M."/>
            <person name="Mori M."/>
            <person name="Tomita M."/>
            <person name="Arakawa K."/>
        </authorList>
    </citation>
    <scope>NUCLEOTIDE SEQUENCE [LARGE SCALE GENOMIC DNA]</scope>
</reference>
<name>A0A4Y2E3Q0_ARAVE</name>